<dbReference type="PROSITE" id="PS51725">
    <property type="entry name" value="ABM"/>
    <property type="match status" value="1"/>
</dbReference>
<reference evidence="3" key="2">
    <citation type="journal article" date="2013" name="Stand. Genomic Sci.">
        <title>Complete genome sequence of Desulfocapsa sulfexigens, a marine deltaproteobacterium specialized in disproportionating inorganic sulfur compounds.</title>
        <authorList>
            <person name="Finster K.W."/>
            <person name="Kjeldsen K.U."/>
            <person name="Kube M."/>
            <person name="Reinhardt R."/>
            <person name="Mussmann M."/>
            <person name="Amann R."/>
            <person name="Schreiber L."/>
        </authorList>
    </citation>
    <scope>NUCLEOTIDE SEQUENCE [LARGE SCALE GENOMIC DNA]</scope>
    <source>
        <strain evidence="3">DSM 10523 / SB164P1</strain>
    </source>
</reference>
<keyword evidence="2" id="KW-0503">Monooxygenase</keyword>
<dbReference type="HOGENOM" id="CLU_131496_6_2_7"/>
<dbReference type="eggNOG" id="COG1359">
    <property type="taxonomic scope" value="Bacteria"/>
</dbReference>
<dbReference type="PATRIC" id="fig|879567.3.peg.1382"/>
<proteinExistence type="predicted"/>
<dbReference type="BioCyc" id="DPIE1322246:BN4_RS06660-MONOMER"/>
<dbReference type="InterPro" id="IPR050744">
    <property type="entry name" value="AI-2_Isomerase_LsrG"/>
</dbReference>
<keyword evidence="3" id="KW-1185">Reference proteome</keyword>
<accession>M1WLW4</accession>
<dbReference type="PANTHER" id="PTHR33336">
    <property type="entry name" value="QUINOL MONOOXYGENASE YGIN-RELATED"/>
    <property type="match status" value="1"/>
</dbReference>
<dbReference type="Gene3D" id="3.30.70.100">
    <property type="match status" value="1"/>
</dbReference>
<dbReference type="GO" id="GO:0004497">
    <property type="term" value="F:monooxygenase activity"/>
    <property type="evidence" value="ECO:0007669"/>
    <property type="project" value="UniProtKB-KW"/>
</dbReference>
<dbReference type="KEGG" id="dpi:BN4_11328"/>
<feature type="domain" description="ABM" evidence="1">
    <location>
        <begin position="4"/>
        <end position="92"/>
    </location>
</feature>
<dbReference type="RefSeq" id="WP_015414611.1">
    <property type="nucleotide sequence ID" value="NC_020409.1"/>
</dbReference>
<dbReference type="OrthoDB" id="287932at2"/>
<sequence length="99" mass="10976">MGLIFVSATVVAKDGMEQELEKALKAVIPAVREEEGCLRYDLHRSEYGSVFLFYEIWESPTHLAAHGGTPHMQAMRDATADLVVGVADVNTWEEVDVVK</sequence>
<dbReference type="AlphaFoldDB" id="M1WLW4"/>
<name>M1WLW4_PSEP2</name>
<dbReference type="STRING" id="1322246.BN4_11328"/>
<dbReference type="InterPro" id="IPR011008">
    <property type="entry name" value="Dimeric_a/b-barrel"/>
</dbReference>
<protein>
    <submittedName>
        <fullName evidence="2">Antibiotic biosynthesis monooxygenase</fullName>
    </submittedName>
</protein>
<dbReference type="Proteomes" id="UP000011724">
    <property type="component" value="Chromosome"/>
</dbReference>
<organism evidence="2 3">
    <name type="scientific">Pseudodesulfovibrio piezophilus (strain DSM 21447 / JCM 15486 / C1TLV30)</name>
    <name type="common">Desulfovibrio piezophilus</name>
    <dbReference type="NCBI Taxonomy" id="1322246"/>
    <lineage>
        <taxon>Bacteria</taxon>
        <taxon>Pseudomonadati</taxon>
        <taxon>Thermodesulfobacteriota</taxon>
        <taxon>Desulfovibrionia</taxon>
        <taxon>Desulfovibrionales</taxon>
        <taxon>Desulfovibrionaceae</taxon>
    </lineage>
</organism>
<gene>
    <name evidence="2" type="ordered locus">BN4_11328</name>
</gene>
<dbReference type="EMBL" id="FO203427">
    <property type="protein sequence ID" value="CCH48565.1"/>
    <property type="molecule type" value="Genomic_DNA"/>
</dbReference>
<evidence type="ECO:0000259" key="1">
    <source>
        <dbReference type="PROSITE" id="PS51725"/>
    </source>
</evidence>
<reference evidence="2 3" key="1">
    <citation type="journal article" date="2013" name="PLoS ONE">
        <title>The first genomic and proteomic characterization of a deep-sea sulfate reducer: insights into the piezophilic lifestyle of Desulfovibrio piezophilus.</title>
        <authorList>
            <person name="Pradel N."/>
            <person name="Ji B."/>
            <person name="Gimenez G."/>
            <person name="Talla E."/>
            <person name="Lenoble P."/>
            <person name="Garel M."/>
            <person name="Tamburini C."/>
            <person name="Fourquet P."/>
            <person name="Lebrun R."/>
            <person name="Bertin P."/>
            <person name="Denis Y."/>
            <person name="Pophillat M."/>
            <person name="Barbe V."/>
            <person name="Ollivier B."/>
            <person name="Dolla A."/>
        </authorList>
    </citation>
    <scope>NUCLEOTIDE SEQUENCE [LARGE SCALE GENOMIC DNA]</scope>
    <source>
        <strain evidence="3">DSM 10523 / SB164P1</strain>
    </source>
</reference>
<dbReference type="PANTHER" id="PTHR33336:SF3">
    <property type="entry name" value="ABM DOMAIN-CONTAINING PROTEIN"/>
    <property type="match status" value="1"/>
</dbReference>
<dbReference type="InterPro" id="IPR007138">
    <property type="entry name" value="ABM_dom"/>
</dbReference>
<evidence type="ECO:0000313" key="2">
    <source>
        <dbReference type="EMBL" id="CCH48565.1"/>
    </source>
</evidence>
<dbReference type="GO" id="GO:0005829">
    <property type="term" value="C:cytosol"/>
    <property type="evidence" value="ECO:0007669"/>
    <property type="project" value="TreeGrafter"/>
</dbReference>
<dbReference type="Pfam" id="PF03992">
    <property type="entry name" value="ABM"/>
    <property type="match status" value="1"/>
</dbReference>
<evidence type="ECO:0000313" key="3">
    <source>
        <dbReference type="Proteomes" id="UP000011724"/>
    </source>
</evidence>
<keyword evidence="2" id="KW-0560">Oxidoreductase</keyword>
<dbReference type="SUPFAM" id="SSF54909">
    <property type="entry name" value="Dimeric alpha+beta barrel"/>
    <property type="match status" value="1"/>
</dbReference>